<dbReference type="InterPro" id="IPR029058">
    <property type="entry name" value="AB_hydrolase_fold"/>
</dbReference>
<accession>A0ABP8RRN2</accession>
<dbReference type="Proteomes" id="UP001501598">
    <property type="component" value="Unassembled WGS sequence"/>
</dbReference>
<protein>
    <recommendedName>
        <fullName evidence="1">AB hydrolase-1 domain-containing protein</fullName>
    </recommendedName>
</protein>
<evidence type="ECO:0000259" key="1">
    <source>
        <dbReference type="Pfam" id="PF12697"/>
    </source>
</evidence>
<name>A0ABP8RRN2_9PSEU</name>
<dbReference type="RefSeq" id="WP_345416384.1">
    <property type="nucleotide sequence ID" value="NZ_BAABGT010000031.1"/>
</dbReference>
<evidence type="ECO:0000313" key="2">
    <source>
        <dbReference type="EMBL" id="GAA4545393.1"/>
    </source>
</evidence>
<dbReference type="Gene3D" id="3.40.50.1820">
    <property type="entry name" value="alpha/beta hydrolase"/>
    <property type="match status" value="1"/>
</dbReference>
<proteinExistence type="predicted"/>
<evidence type="ECO:0000313" key="3">
    <source>
        <dbReference type="Proteomes" id="UP001501598"/>
    </source>
</evidence>
<keyword evidence="3" id="KW-1185">Reference proteome</keyword>
<sequence length="182" mass="19291">MKLSATVHGDGLRRVALVHGLGGSGKTWRPLVRRILALGGRSVVTVDLRGHGTLGLPTSHWSRVAPAVTMGAVALAAMPGRARIRARFAPEDQALVDEAEAGMARGVMIDTFRDLTHHPLVPGPAPVPSTVVLSAEGSTVVPDAVLAELVGHGWEVRRVPEVHHDFHLEDADATFAAIRDLL</sequence>
<dbReference type="InterPro" id="IPR000073">
    <property type="entry name" value="AB_hydrolase_1"/>
</dbReference>
<dbReference type="Pfam" id="PF12697">
    <property type="entry name" value="Abhydrolase_6"/>
    <property type="match status" value="1"/>
</dbReference>
<feature type="domain" description="AB hydrolase-1" evidence="1">
    <location>
        <begin position="17"/>
        <end position="67"/>
    </location>
</feature>
<dbReference type="EMBL" id="BAABGT010000031">
    <property type="protein sequence ID" value="GAA4545393.1"/>
    <property type="molecule type" value="Genomic_DNA"/>
</dbReference>
<gene>
    <name evidence="2" type="ORF">GCM10023175_25100</name>
</gene>
<comment type="caution">
    <text evidence="2">The sequence shown here is derived from an EMBL/GenBank/DDBJ whole genome shotgun (WGS) entry which is preliminary data.</text>
</comment>
<dbReference type="SUPFAM" id="SSF53474">
    <property type="entry name" value="alpha/beta-Hydrolases"/>
    <property type="match status" value="1"/>
</dbReference>
<reference evidence="3" key="1">
    <citation type="journal article" date="2019" name="Int. J. Syst. Evol. Microbiol.">
        <title>The Global Catalogue of Microorganisms (GCM) 10K type strain sequencing project: providing services to taxonomists for standard genome sequencing and annotation.</title>
        <authorList>
            <consortium name="The Broad Institute Genomics Platform"/>
            <consortium name="The Broad Institute Genome Sequencing Center for Infectious Disease"/>
            <person name="Wu L."/>
            <person name="Ma J."/>
        </authorList>
    </citation>
    <scope>NUCLEOTIDE SEQUENCE [LARGE SCALE GENOMIC DNA]</scope>
    <source>
        <strain evidence="3">JCM 17906</strain>
    </source>
</reference>
<organism evidence="2 3">
    <name type="scientific">Pseudonocardia xishanensis</name>
    <dbReference type="NCBI Taxonomy" id="630995"/>
    <lineage>
        <taxon>Bacteria</taxon>
        <taxon>Bacillati</taxon>
        <taxon>Actinomycetota</taxon>
        <taxon>Actinomycetes</taxon>
        <taxon>Pseudonocardiales</taxon>
        <taxon>Pseudonocardiaceae</taxon>
        <taxon>Pseudonocardia</taxon>
    </lineage>
</organism>